<feature type="compositionally biased region" description="Low complexity" evidence="6">
    <location>
        <begin position="29"/>
        <end position="38"/>
    </location>
</feature>
<feature type="compositionally biased region" description="Polar residues" evidence="6">
    <location>
        <begin position="1471"/>
        <end position="1480"/>
    </location>
</feature>
<dbReference type="InterPro" id="IPR000953">
    <property type="entry name" value="Chromo/chromo_shadow_dom"/>
</dbReference>
<dbReference type="GO" id="GO:0005524">
    <property type="term" value="F:ATP binding"/>
    <property type="evidence" value="ECO:0007669"/>
    <property type="project" value="UniProtKB-KW"/>
</dbReference>
<keyword evidence="3" id="KW-0805">Transcription regulation</keyword>
<dbReference type="InterPro" id="IPR016197">
    <property type="entry name" value="Chromo-like_dom_sf"/>
</dbReference>
<dbReference type="VEuPathDB" id="TrichDB:TVAGG3_0002030"/>
<feature type="compositionally biased region" description="Low complexity" evidence="6">
    <location>
        <begin position="1600"/>
        <end position="1617"/>
    </location>
</feature>
<evidence type="ECO:0000256" key="6">
    <source>
        <dbReference type="SAM" id="MobiDB-lite"/>
    </source>
</evidence>
<evidence type="ECO:0000259" key="7">
    <source>
        <dbReference type="PROSITE" id="PS50013"/>
    </source>
</evidence>
<dbReference type="GO" id="GO:0003713">
    <property type="term" value="F:transcription coactivator activity"/>
    <property type="evidence" value="ECO:0000318"/>
    <property type="project" value="GO_Central"/>
</dbReference>
<feature type="domain" description="Chromo" evidence="7">
    <location>
        <begin position="271"/>
        <end position="344"/>
    </location>
</feature>
<feature type="region of interest" description="Disordered" evidence="6">
    <location>
        <begin position="1276"/>
        <end position="1358"/>
    </location>
</feature>
<dbReference type="Proteomes" id="UP000001542">
    <property type="component" value="Unassembled WGS sequence"/>
</dbReference>
<feature type="compositionally biased region" description="Low complexity" evidence="6">
    <location>
        <begin position="1530"/>
        <end position="1545"/>
    </location>
</feature>
<feature type="region of interest" description="Disordered" evidence="6">
    <location>
        <begin position="1"/>
        <end position="118"/>
    </location>
</feature>
<feature type="compositionally biased region" description="Low complexity" evidence="6">
    <location>
        <begin position="1383"/>
        <end position="1395"/>
    </location>
</feature>
<dbReference type="PANTHER" id="PTHR45623:SF17">
    <property type="entry name" value="CHROMODOMAIN-HELICASE-DNA-BINDING PROTEIN 3-RELATED"/>
    <property type="match status" value="1"/>
</dbReference>
<dbReference type="CDD" id="cd00024">
    <property type="entry name" value="CD_CSD"/>
    <property type="match status" value="1"/>
</dbReference>
<feature type="region of interest" description="Disordered" evidence="6">
    <location>
        <begin position="1379"/>
        <end position="1417"/>
    </location>
</feature>
<name>A2F6J7_TRIV3</name>
<feature type="compositionally biased region" description="Polar residues" evidence="6">
    <location>
        <begin position="1573"/>
        <end position="1588"/>
    </location>
</feature>
<accession>A2F6J7</accession>
<dbReference type="PANTHER" id="PTHR45623">
    <property type="entry name" value="CHROMODOMAIN-HELICASE-DNA-BINDING PROTEIN 3-RELATED-RELATED"/>
    <property type="match status" value="1"/>
</dbReference>
<dbReference type="EMBL" id="DS113636">
    <property type="protein sequence ID" value="EAX99495.1"/>
    <property type="molecule type" value="Genomic_DNA"/>
</dbReference>
<organism evidence="8 9">
    <name type="scientific">Trichomonas vaginalis (strain ATCC PRA-98 / G3)</name>
    <dbReference type="NCBI Taxonomy" id="412133"/>
    <lineage>
        <taxon>Eukaryota</taxon>
        <taxon>Metamonada</taxon>
        <taxon>Parabasalia</taxon>
        <taxon>Trichomonadida</taxon>
        <taxon>Trichomonadidae</taxon>
        <taxon>Trichomonas</taxon>
    </lineage>
</organism>
<dbReference type="KEGG" id="tva:4757302"/>
<keyword evidence="2" id="KW-0067">ATP-binding</keyword>
<dbReference type="PROSITE" id="PS00598">
    <property type="entry name" value="CHROMO_1"/>
    <property type="match status" value="1"/>
</dbReference>
<evidence type="ECO:0000256" key="1">
    <source>
        <dbReference type="ARBA" id="ARBA00022741"/>
    </source>
</evidence>
<dbReference type="Gene3D" id="2.40.50.40">
    <property type="match status" value="1"/>
</dbReference>
<keyword evidence="9" id="KW-1185">Reference proteome</keyword>
<protein>
    <recommendedName>
        <fullName evidence="7">Chromo domain-containing protein</fullName>
    </recommendedName>
</protein>
<feature type="compositionally biased region" description="Polar residues" evidence="6">
    <location>
        <begin position="14"/>
        <end position="24"/>
    </location>
</feature>
<reference evidence="8" key="1">
    <citation type="submission" date="2006-10" db="EMBL/GenBank/DDBJ databases">
        <authorList>
            <person name="Amadeo P."/>
            <person name="Zhao Q."/>
            <person name="Wortman J."/>
            <person name="Fraser-Liggett C."/>
            <person name="Carlton J."/>
        </authorList>
    </citation>
    <scope>NUCLEOTIDE SEQUENCE</scope>
    <source>
        <strain evidence="8">G3</strain>
    </source>
</reference>
<feature type="compositionally biased region" description="Acidic residues" evidence="6">
    <location>
        <begin position="64"/>
        <end position="74"/>
    </location>
</feature>
<dbReference type="GO" id="GO:0045944">
    <property type="term" value="P:positive regulation of transcription by RNA polymerase II"/>
    <property type="evidence" value="ECO:0000318"/>
    <property type="project" value="GO_Central"/>
</dbReference>
<evidence type="ECO:0000313" key="8">
    <source>
        <dbReference type="EMBL" id="EAX99495.1"/>
    </source>
</evidence>
<feature type="region of interest" description="Disordered" evidence="6">
    <location>
        <begin position="1706"/>
        <end position="1750"/>
    </location>
</feature>
<feature type="compositionally biased region" description="Low complexity" evidence="6">
    <location>
        <begin position="1437"/>
        <end position="1449"/>
    </location>
</feature>
<keyword evidence="5" id="KW-0539">Nucleus</keyword>
<dbReference type="STRING" id="5722.A2F6J7"/>
<dbReference type="PROSITE" id="PS50013">
    <property type="entry name" value="CHROMO_2"/>
    <property type="match status" value="1"/>
</dbReference>
<feature type="compositionally biased region" description="Low complexity" evidence="6">
    <location>
        <begin position="1485"/>
        <end position="1519"/>
    </location>
</feature>
<keyword evidence="4" id="KW-0804">Transcription</keyword>
<dbReference type="InParanoid" id="A2F6J7"/>
<keyword evidence="1" id="KW-0547">Nucleotide-binding</keyword>
<dbReference type="RefSeq" id="XP_001312425.1">
    <property type="nucleotide sequence ID" value="XM_001312424.1"/>
</dbReference>
<dbReference type="eggNOG" id="ENOG502S6PF">
    <property type="taxonomic scope" value="Eukaryota"/>
</dbReference>
<dbReference type="SUPFAM" id="SSF54160">
    <property type="entry name" value="Chromo domain-like"/>
    <property type="match status" value="1"/>
</dbReference>
<proteinExistence type="predicted"/>
<feature type="compositionally biased region" description="Basic residues" evidence="6">
    <location>
        <begin position="48"/>
        <end position="60"/>
    </location>
</feature>
<dbReference type="VEuPathDB" id="TrichDB:TVAG_413130"/>
<reference evidence="8" key="2">
    <citation type="journal article" date="2007" name="Science">
        <title>Draft genome sequence of the sexually transmitted pathogen Trichomonas vaginalis.</title>
        <authorList>
            <person name="Carlton J.M."/>
            <person name="Hirt R.P."/>
            <person name="Silva J.C."/>
            <person name="Delcher A.L."/>
            <person name="Schatz M."/>
            <person name="Zhao Q."/>
            <person name="Wortman J.R."/>
            <person name="Bidwell S.L."/>
            <person name="Alsmark U.C.M."/>
            <person name="Besteiro S."/>
            <person name="Sicheritz-Ponten T."/>
            <person name="Noel C.J."/>
            <person name="Dacks J.B."/>
            <person name="Foster P.G."/>
            <person name="Simillion C."/>
            <person name="Van de Peer Y."/>
            <person name="Miranda-Saavedra D."/>
            <person name="Barton G.J."/>
            <person name="Westrop G.D."/>
            <person name="Mueller S."/>
            <person name="Dessi D."/>
            <person name="Fiori P.L."/>
            <person name="Ren Q."/>
            <person name="Paulsen I."/>
            <person name="Zhang H."/>
            <person name="Bastida-Corcuera F.D."/>
            <person name="Simoes-Barbosa A."/>
            <person name="Brown M.T."/>
            <person name="Hayes R.D."/>
            <person name="Mukherjee M."/>
            <person name="Okumura C.Y."/>
            <person name="Schneider R."/>
            <person name="Smith A.J."/>
            <person name="Vanacova S."/>
            <person name="Villalvazo M."/>
            <person name="Haas B.J."/>
            <person name="Pertea M."/>
            <person name="Feldblyum T.V."/>
            <person name="Utterback T.R."/>
            <person name="Shu C.L."/>
            <person name="Osoegawa K."/>
            <person name="de Jong P.J."/>
            <person name="Hrdy I."/>
            <person name="Horvathova L."/>
            <person name="Zubacova Z."/>
            <person name="Dolezal P."/>
            <person name="Malik S.B."/>
            <person name="Logsdon J.M. Jr."/>
            <person name="Henze K."/>
            <person name="Gupta A."/>
            <person name="Wang C.C."/>
            <person name="Dunne R.L."/>
            <person name="Upcroft J.A."/>
            <person name="Upcroft P."/>
            <person name="White O."/>
            <person name="Salzberg S.L."/>
            <person name="Tang P."/>
            <person name="Chiu C.-H."/>
            <person name="Lee Y.-S."/>
            <person name="Embley T.M."/>
            <person name="Coombs G.H."/>
            <person name="Mottram J.C."/>
            <person name="Tachezy J."/>
            <person name="Fraser-Liggett C.M."/>
            <person name="Johnson P.J."/>
        </authorList>
    </citation>
    <scope>NUCLEOTIDE SEQUENCE [LARGE SCALE GENOMIC DNA]</scope>
    <source>
        <strain evidence="8">G3</strain>
    </source>
</reference>
<dbReference type="OrthoDB" id="10636590at2759"/>
<feature type="compositionally biased region" description="Pro residues" evidence="6">
    <location>
        <begin position="1"/>
        <end position="12"/>
    </location>
</feature>
<feature type="region of interest" description="Disordered" evidence="6">
    <location>
        <begin position="1437"/>
        <end position="1549"/>
    </location>
</feature>
<evidence type="ECO:0000256" key="3">
    <source>
        <dbReference type="ARBA" id="ARBA00023015"/>
    </source>
</evidence>
<feature type="region of interest" description="Disordered" evidence="6">
    <location>
        <begin position="1573"/>
        <end position="1617"/>
    </location>
</feature>
<evidence type="ECO:0000313" key="9">
    <source>
        <dbReference type="Proteomes" id="UP000001542"/>
    </source>
</evidence>
<evidence type="ECO:0000256" key="4">
    <source>
        <dbReference type="ARBA" id="ARBA00023163"/>
    </source>
</evidence>
<evidence type="ECO:0000256" key="2">
    <source>
        <dbReference type="ARBA" id="ARBA00022840"/>
    </source>
</evidence>
<sequence length="1764" mass="204054">MLPNPGDRPPPGLNFSQLPENIQKQIMELQLRQLQQQQQPPPPPNVPHRGRPKGKTKPKKIYIEDSDSFDEDEFAAQASSEVSDAPRRSSRSRKKSNYIDSEDSSDAEANPTPAPKKVIATGPRISTIIAKNSQIPDETKYICQIPEKSLFHSKIFSEAELKSGQNTDVLQKHFEALSDQQGTELSDISSNYYEPVFSRIPIELLYVDRIIAHRALGEKEEVPQEIIDTNVYIPGFPIKNYPNLEKIIEFEKPLRKLEDSEEAFLDEYGVINLKREDDNKNEKAEEEETHEALEPPQSVEFLIKWQGYQENRATWESPDLLLRKSDLPFSIANLSELPRLMDIYWINTLRLNRGPPLPFQPFTDFPLLERKISLSDSQKQLVNQLITASQSQSQCKLSNPATGRIGAVAAFLHLARKQNHRVKTIIITSTSRINQWMDTFRIMTNLYVSSYDTEVDSRLIVRSNEVICDRGPKTDVLTMASSIYYKESNSLANVKWNYVVFDADDYVTCNFPNIFKIFIDNRPEGKVDFIYKENVIFVPNAVSSQIHDRLSKLLKMRNSRGRVFRDPTFLYREMYKCHQHPFLTKAMEDLIIAKHKARYNLSSITSEQSLELLISTSNKLAKLIDLIKEVKLTVVVCDCFALIRLLAPLLSSRHINYGIVDSVNREEAFQTTMSEGAILMTRNYTAPYLEDFKPDRIVFVDVGRSLDCDVNLVRYFSRGQNIQIYRLITDDSLEAVFYGRFLHDPSFDYTLANYNEQDIFLRIEALTTQPSHEVQTHENIVVSVPGDRTVEEMFKPTVEMVTSQPEFWDIAFAHSRLEHIKQVTWKKQEAMRIVDFLLKFGFSEFGKIAELMGRPQEDVSIFSRAVLLHFLSDMDKSQLARHNLVNSIIWFEFFTQPFEDQFEEQSNFWHQVTAEELTLQTPVFLKHNFLKTLKAQSESILNHVENVWTIRAFLSLHQEPYMPPRFPIARNFVGTSPRFFYALLNSFLAHGNNWQEITREMAEFQASEDLLRDYFKMFLNSITIDLLSTCLHAKHDGNSAPLLADKMMRPIYQRVCNGPFINQWNLEELKRVTQVAMDFHIPYRDGNQDWEEFHALTHITTKSTAEIKRFMLDLDNFIKQSKSDDSLIIPQRIMNLPDTFPAQSFSGTNIRDKYISATQRLEYIHSLAIAGIKDFNPMPGLPPNWDISCDFALITCIVQFGFRIISQVGMCIPHTSPNYYDIPFSRDLYGFEEFLRQQPKVIQRITSIIMANRNVPRKIRFYPGISSIAFTDFIPAPPKPPVPQQQQVQPQTPPHKSHSSNVPPSPGNMLFTSSAIPVSSAMLTPPNLSSSGSSTQLKSPKRENSTSTQQTKMNYPAPPNLAQAKAQIAAQNLAQSKAEAIMAQRQQHQQQQRAAMQEKRQQAQKPFKLTPPPQLSQKEEKTIFQFENLPDFLMQKPQQVPRQQSSPSPHFLPPPPPRQQSTPQQVPPPNLDNSRNQSSMMFPPQFMLNFQQQNAQQTQQIQQQFAPNPQQQLQQQLKQFMSFPQPPQQPQQQQPQQPQQTPQQQKKNKNQIAVNFSSMPIMPQIPQAFNQLQAQKMQQNTAASQQKKQLFQMPPPPQTQPQSQQNPQQQQNQQNVQIPTHISRKIMNMTPQQFQQYQQQLLMQQQQQQFQQQQQQFMMQNPNNMNQFQQSQNKPQQNINPQMMMAKPQPPKPVLTPQQQEALINIKMLEKEHAKEEKKRQQQEKKEKKEKKEKERKEKKEKKEKIPKHLFQSVVFPKKIVFLP</sequence>
<feature type="compositionally biased region" description="Basic and acidic residues" evidence="6">
    <location>
        <begin position="1708"/>
        <end position="1744"/>
    </location>
</feature>
<dbReference type="InterPro" id="IPR023779">
    <property type="entry name" value="Chromodomain_CS"/>
</dbReference>
<gene>
    <name evidence="8" type="ORF">TVAG_413130</name>
</gene>
<evidence type="ECO:0000256" key="5">
    <source>
        <dbReference type="ARBA" id="ARBA00023242"/>
    </source>
</evidence>
<dbReference type="GO" id="GO:0016592">
    <property type="term" value="C:mediator complex"/>
    <property type="evidence" value="ECO:0000318"/>
    <property type="project" value="GO_Central"/>
</dbReference>